<feature type="non-terminal residue" evidence="2">
    <location>
        <position position="1"/>
    </location>
</feature>
<sequence>MKAVSVLAFALAVAFVNGARSPRFPGLGKWVSNAVAAPSAGKWVGNDAPS</sequence>
<dbReference type="Proteomes" id="UP000708208">
    <property type="component" value="Unassembled WGS sequence"/>
</dbReference>
<accession>A0A8J2P8T0</accession>
<feature type="signal peptide" evidence="1">
    <location>
        <begin position="1"/>
        <end position="18"/>
    </location>
</feature>
<comment type="caution">
    <text evidence="2">The sequence shown here is derived from an EMBL/GenBank/DDBJ whole genome shotgun (WGS) entry which is preliminary data.</text>
</comment>
<name>A0A8J2P8T0_9HEXA</name>
<dbReference type="EMBL" id="CAJVCH010437455">
    <property type="protein sequence ID" value="CAG7819041.1"/>
    <property type="molecule type" value="Genomic_DNA"/>
</dbReference>
<reference evidence="2" key="1">
    <citation type="submission" date="2021-06" db="EMBL/GenBank/DDBJ databases">
        <authorList>
            <person name="Hodson N. C."/>
            <person name="Mongue J. A."/>
            <person name="Jaron S. K."/>
        </authorList>
    </citation>
    <scope>NUCLEOTIDE SEQUENCE</scope>
</reference>
<gene>
    <name evidence="2" type="ORF">AFUS01_LOCUS29512</name>
</gene>
<dbReference type="AlphaFoldDB" id="A0A8J2P8T0"/>
<keyword evidence="3" id="KW-1185">Reference proteome</keyword>
<keyword evidence="1" id="KW-0732">Signal</keyword>
<proteinExistence type="predicted"/>
<organism evidence="2 3">
    <name type="scientific">Allacma fusca</name>
    <dbReference type="NCBI Taxonomy" id="39272"/>
    <lineage>
        <taxon>Eukaryota</taxon>
        <taxon>Metazoa</taxon>
        <taxon>Ecdysozoa</taxon>
        <taxon>Arthropoda</taxon>
        <taxon>Hexapoda</taxon>
        <taxon>Collembola</taxon>
        <taxon>Symphypleona</taxon>
        <taxon>Sminthuridae</taxon>
        <taxon>Allacma</taxon>
    </lineage>
</organism>
<evidence type="ECO:0000256" key="1">
    <source>
        <dbReference type="SAM" id="SignalP"/>
    </source>
</evidence>
<feature type="chain" id="PRO_5035247707" evidence="1">
    <location>
        <begin position="19"/>
        <end position="50"/>
    </location>
</feature>
<evidence type="ECO:0000313" key="2">
    <source>
        <dbReference type="EMBL" id="CAG7819041.1"/>
    </source>
</evidence>
<evidence type="ECO:0000313" key="3">
    <source>
        <dbReference type="Proteomes" id="UP000708208"/>
    </source>
</evidence>
<protein>
    <submittedName>
        <fullName evidence="2">Uncharacterized protein</fullName>
    </submittedName>
</protein>